<organism evidence="1 2">
    <name type="scientific">Prevotella intermedia</name>
    <dbReference type="NCBI Taxonomy" id="28131"/>
    <lineage>
        <taxon>Bacteria</taxon>
        <taxon>Pseudomonadati</taxon>
        <taxon>Bacteroidota</taxon>
        <taxon>Bacteroidia</taxon>
        <taxon>Bacteroidales</taxon>
        <taxon>Prevotellaceae</taxon>
        <taxon>Prevotella</taxon>
    </lineage>
</organism>
<dbReference type="EMBL" id="CP024723">
    <property type="protein sequence ID" value="ATV26918.1"/>
    <property type="molecule type" value="Genomic_DNA"/>
</dbReference>
<proteinExistence type="predicted"/>
<dbReference type="AlphaFoldDB" id="A0A2D3L8K9"/>
<gene>
    <name evidence="1" type="ORF">CTM62_03050</name>
</gene>
<sequence>MKKLRLIHLFLLLFLAIGMYATEPISGYFRIKNAHTRADGKQYVQVTGKYQAQPNQTIDAVKTQPGSVIQLEAKWDNAKNRYIVTTLRSQGVDVINGYLLKAIGMVKDKIRAKLEEKLGIMAPFAMSYLKNQVLNKWDLDMHLEKTKTKNGVDAYYAYATVPSMQPIVDFYRNHSSLQTKIDEALQGYPEILAGLKAEKNNADAVWKAVGKYAVQALANRFGADSDLVKVVKYYFDNDRINHGQTYYLMEGDHISKTEENGHGVNKYVEGEAKFDFCNNNIDDKYYGPELPVAGDAAKWFLEPVTNEAAHYFGVAPAEKMKGKNGKYFTSLYTDFPMKIVDNMNAYIVESIGTTGAQQGYAQCKKIASQGDVIPAGTPIVLECESTQSNANRLLPVANTASAPTNNILKGVFFDEPKANLEVSGKTVRVFNINPKTTARNPLGFYRYKGTIIKGNRAFLLIDANSSGAKLDGYDMEEEGIVNGIDEVTTTTVEIDANAVYYDLQGRRVDHPVRGIYIVNGKKVIIK</sequence>
<dbReference type="Proteomes" id="UP000229630">
    <property type="component" value="Chromosome 1"/>
</dbReference>
<evidence type="ECO:0000313" key="2">
    <source>
        <dbReference type="Proteomes" id="UP000229630"/>
    </source>
</evidence>
<reference evidence="1 2" key="1">
    <citation type="submission" date="2017-11" db="EMBL/GenBank/DDBJ databases">
        <title>Genome sequencing of Prevotella intermedia KCOM 2837.</title>
        <authorList>
            <person name="Kook J.-K."/>
            <person name="Park S.-N."/>
            <person name="Lim Y.K."/>
        </authorList>
    </citation>
    <scope>NUCLEOTIDE SEQUENCE [LARGE SCALE GENOMIC DNA]</scope>
    <source>
        <strain evidence="1 2">KCOM 2837</strain>
    </source>
</reference>
<protein>
    <submittedName>
        <fullName evidence="1">Uncharacterized protein</fullName>
    </submittedName>
</protein>
<evidence type="ECO:0000313" key="1">
    <source>
        <dbReference type="EMBL" id="ATV26918.1"/>
    </source>
</evidence>
<name>A0A2D3L8K9_PREIN</name>
<accession>A0A2D3L8K9</accession>